<reference evidence="2 3" key="1">
    <citation type="journal article" date="2018" name="Nat. Biotechnol.">
        <title>A standardized bacterial taxonomy based on genome phylogeny substantially revises the tree of life.</title>
        <authorList>
            <person name="Parks D.H."/>
            <person name="Chuvochina M."/>
            <person name="Waite D.W."/>
            <person name="Rinke C."/>
            <person name="Skarshewski A."/>
            <person name="Chaumeil P.A."/>
            <person name="Hugenholtz P."/>
        </authorList>
    </citation>
    <scope>NUCLEOTIDE SEQUENCE [LARGE SCALE GENOMIC DNA]</scope>
    <source>
        <strain evidence="2">UBA9158</strain>
    </source>
</reference>
<dbReference type="EMBL" id="DMND01000227">
    <property type="protein sequence ID" value="HAN29371.1"/>
    <property type="molecule type" value="Genomic_DNA"/>
</dbReference>
<feature type="chain" id="PRO_5017649839" description="Beta-lactamase" evidence="1">
    <location>
        <begin position="19"/>
        <end position="123"/>
    </location>
</feature>
<sequence length="123" mass="12883">MKYLITAFLLCASTASLGNNLEALVDELQSRELSLETIAALVQLDNPRLKVGYGLCEAAGQPLCKPDGSLGYGLCEVADGTLCKKNGSLGYGLCMLAGSKNCREKGSLGYGLCVMAGEKNCKP</sequence>
<comment type="caution">
    <text evidence="2">The sequence shown here is derived from an EMBL/GenBank/DDBJ whole genome shotgun (WGS) entry which is preliminary data.</text>
</comment>
<dbReference type="AlphaFoldDB" id="A0A3C1KS25"/>
<dbReference type="STRING" id="1121937.GCA_000423125_01673"/>
<evidence type="ECO:0000313" key="3">
    <source>
        <dbReference type="Proteomes" id="UP000259273"/>
    </source>
</evidence>
<protein>
    <recommendedName>
        <fullName evidence="4">Beta-lactamase</fullName>
    </recommendedName>
</protein>
<proteinExistence type="predicted"/>
<organism evidence="2 3">
    <name type="scientific">Haliea salexigens</name>
    <dbReference type="NCBI Taxonomy" id="287487"/>
    <lineage>
        <taxon>Bacteria</taxon>
        <taxon>Pseudomonadati</taxon>
        <taxon>Pseudomonadota</taxon>
        <taxon>Gammaproteobacteria</taxon>
        <taxon>Cellvibrionales</taxon>
        <taxon>Halieaceae</taxon>
        <taxon>Haliea</taxon>
    </lineage>
</organism>
<keyword evidence="1" id="KW-0732">Signal</keyword>
<evidence type="ECO:0000256" key="1">
    <source>
        <dbReference type="SAM" id="SignalP"/>
    </source>
</evidence>
<accession>A0A3C1KS25</accession>
<evidence type="ECO:0000313" key="2">
    <source>
        <dbReference type="EMBL" id="HAN29371.1"/>
    </source>
</evidence>
<gene>
    <name evidence="2" type="ORF">DCP75_16935</name>
</gene>
<feature type="signal peptide" evidence="1">
    <location>
        <begin position="1"/>
        <end position="18"/>
    </location>
</feature>
<name>A0A3C1KS25_9GAMM</name>
<evidence type="ECO:0008006" key="4">
    <source>
        <dbReference type="Google" id="ProtNLM"/>
    </source>
</evidence>
<dbReference type="Proteomes" id="UP000259273">
    <property type="component" value="Unassembled WGS sequence"/>
</dbReference>